<evidence type="ECO:0000256" key="1">
    <source>
        <dbReference type="ARBA" id="ARBA00022491"/>
    </source>
</evidence>
<dbReference type="InterPro" id="IPR001647">
    <property type="entry name" value="HTH_TetR"/>
</dbReference>
<dbReference type="InterPro" id="IPR036271">
    <property type="entry name" value="Tet_transcr_reg_TetR-rel_C_sf"/>
</dbReference>
<keyword evidence="2" id="KW-0805">Transcription regulation</keyword>
<dbReference type="SUPFAM" id="SSF48498">
    <property type="entry name" value="Tetracyclin repressor-like, C-terminal domain"/>
    <property type="match status" value="1"/>
</dbReference>
<evidence type="ECO:0000256" key="2">
    <source>
        <dbReference type="ARBA" id="ARBA00023015"/>
    </source>
</evidence>
<dbReference type="OrthoDB" id="9816296at2"/>
<proteinExistence type="predicted"/>
<keyword evidence="3 5" id="KW-0238">DNA-binding</keyword>
<evidence type="ECO:0000256" key="4">
    <source>
        <dbReference type="ARBA" id="ARBA00023163"/>
    </source>
</evidence>
<dbReference type="GO" id="GO:0000976">
    <property type="term" value="F:transcription cis-regulatory region binding"/>
    <property type="evidence" value="ECO:0007669"/>
    <property type="project" value="TreeGrafter"/>
</dbReference>
<dbReference type="AlphaFoldDB" id="A0A0P4RFA8"/>
<sequence length="208" mass="23138">MPKQVDREARRREVVDALFRVAVRDGLQRASLRAVADEAQLNIGSVRHYFAGQEELIRFAMRSMVDRVGDRLQRRIDEIGELDGLSGPRVRRFAVELLSELLPLDDRRRAEVTVLVDFSTAARTDPALDGLAHETAVATRTLVRRILTRLDSAGGLRPGLHIETETERLTSLLDGLAFTAVLRPEVLDDRTCAAVLRAHLDDLGPAAD</sequence>
<keyword evidence="1" id="KW-0678">Repressor</keyword>
<feature type="domain" description="HTH tetR-type" evidence="6">
    <location>
        <begin position="8"/>
        <end position="68"/>
    </location>
</feature>
<dbReference type="InterPro" id="IPR023772">
    <property type="entry name" value="DNA-bd_HTH_TetR-type_CS"/>
</dbReference>
<dbReference type="EMBL" id="BBNO01000009">
    <property type="protein sequence ID" value="GAO11918.1"/>
    <property type="molecule type" value="Genomic_DNA"/>
</dbReference>
<reference evidence="7 8" key="2">
    <citation type="journal article" date="2015" name="Stand. Genomic Sci.">
        <title>Draft genome sequence of marine-derived Streptomyces sp. TP-A0598, a producer of anti-MRSA antibiotic lydicamycins.</title>
        <authorList>
            <person name="Komaki H."/>
            <person name="Ichikawa N."/>
            <person name="Hosoyama A."/>
            <person name="Fujita N."/>
            <person name="Igarashi Y."/>
        </authorList>
    </citation>
    <scope>NUCLEOTIDE SEQUENCE [LARGE SCALE GENOMIC DNA]</scope>
    <source>
        <strain evidence="7 8">NBRC 110027</strain>
    </source>
</reference>
<dbReference type="PANTHER" id="PTHR30055">
    <property type="entry name" value="HTH-TYPE TRANSCRIPTIONAL REGULATOR RUTR"/>
    <property type="match status" value="1"/>
</dbReference>
<evidence type="ECO:0000259" key="6">
    <source>
        <dbReference type="PROSITE" id="PS50977"/>
    </source>
</evidence>
<dbReference type="InterPro" id="IPR050109">
    <property type="entry name" value="HTH-type_TetR-like_transc_reg"/>
</dbReference>
<dbReference type="InterPro" id="IPR009057">
    <property type="entry name" value="Homeodomain-like_sf"/>
</dbReference>
<dbReference type="PROSITE" id="PS01081">
    <property type="entry name" value="HTH_TETR_1"/>
    <property type="match status" value="1"/>
</dbReference>
<evidence type="ECO:0000313" key="8">
    <source>
        <dbReference type="Proteomes" id="UP000048965"/>
    </source>
</evidence>
<protein>
    <submittedName>
        <fullName evidence="7">Putative transcriptional regulator</fullName>
    </submittedName>
</protein>
<comment type="caution">
    <text evidence="7">The sequence shown here is derived from an EMBL/GenBank/DDBJ whole genome shotgun (WGS) entry which is preliminary data.</text>
</comment>
<keyword evidence="8" id="KW-1185">Reference proteome</keyword>
<dbReference type="PROSITE" id="PS50977">
    <property type="entry name" value="HTH_TETR_2"/>
    <property type="match status" value="1"/>
</dbReference>
<dbReference type="Pfam" id="PF13977">
    <property type="entry name" value="TetR_C_6"/>
    <property type="match status" value="1"/>
</dbReference>
<dbReference type="Proteomes" id="UP000048965">
    <property type="component" value="Unassembled WGS sequence"/>
</dbReference>
<dbReference type="Gene3D" id="1.10.357.10">
    <property type="entry name" value="Tetracycline Repressor, domain 2"/>
    <property type="match status" value="1"/>
</dbReference>
<keyword evidence="4" id="KW-0804">Transcription</keyword>
<evidence type="ECO:0000256" key="5">
    <source>
        <dbReference type="PROSITE-ProRule" id="PRU00335"/>
    </source>
</evidence>
<feature type="DNA-binding region" description="H-T-H motif" evidence="5">
    <location>
        <begin position="31"/>
        <end position="50"/>
    </location>
</feature>
<dbReference type="RefSeq" id="WP_042160479.1">
    <property type="nucleotide sequence ID" value="NZ_BBNO01000009.1"/>
</dbReference>
<dbReference type="Pfam" id="PF00440">
    <property type="entry name" value="TetR_N"/>
    <property type="match status" value="1"/>
</dbReference>
<accession>A0A0P4RFA8</accession>
<dbReference type="InterPro" id="IPR039538">
    <property type="entry name" value="BetI_C"/>
</dbReference>
<evidence type="ECO:0000313" key="7">
    <source>
        <dbReference type="EMBL" id="GAO11918.1"/>
    </source>
</evidence>
<organism evidence="7 8">
    <name type="scientific">Streptomyces lydicamycinicus</name>
    <dbReference type="NCBI Taxonomy" id="1546107"/>
    <lineage>
        <taxon>Bacteria</taxon>
        <taxon>Bacillati</taxon>
        <taxon>Actinomycetota</taxon>
        <taxon>Actinomycetes</taxon>
        <taxon>Kitasatosporales</taxon>
        <taxon>Streptomycetaceae</taxon>
        <taxon>Streptomyces</taxon>
    </lineage>
</organism>
<gene>
    <name evidence="7" type="ORF">TPA0598_09_02090</name>
</gene>
<dbReference type="PANTHER" id="PTHR30055:SF234">
    <property type="entry name" value="HTH-TYPE TRANSCRIPTIONAL REGULATOR BETI"/>
    <property type="match status" value="1"/>
</dbReference>
<reference evidence="8" key="1">
    <citation type="submission" date="2014-09" db="EMBL/GenBank/DDBJ databases">
        <title>Whole genome shotgun sequence of Streptomyces sp. NBRC 110027.</title>
        <authorList>
            <person name="Komaki H."/>
            <person name="Ichikawa N."/>
            <person name="Katano-Makiyama Y."/>
            <person name="Hosoyama A."/>
            <person name="Hashimoto M."/>
            <person name="Uohara A."/>
            <person name="Kitahashi Y."/>
            <person name="Ohji S."/>
            <person name="Kimura A."/>
            <person name="Yamazoe A."/>
            <person name="Igarashi Y."/>
            <person name="Fujita N."/>
        </authorList>
    </citation>
    <scope>NUCLEOTIDE SEQUENCE [LARGE SCALE GENOMIC DNA]</scope>
    <source>
        <strain evidence="8">NBRC 110027</strain>
    </source>
</reference>
<dbReference type="SUPFAM" id="SSF46689">
    <property type="entry name" value="Homeodomain-like"/>
    <property type="match status" value="1"/>
</dbReference>
<name>A0A0P4RFA8_9ACTN</name>
<evidence type="ECO:0000256" key="3">
    <source>
        <dbReference type="ARBA" id="ARBA00023125"/>
    </source>
</evidence>
<dbReference type="GO" id="GO:0003700">
    <property type="term" value="F:DNA-binding transcription factor activity"/>
    <property type="evidence" value="ECO:0007669"/>
    <property type="project" value="TreeGrafter"/>
</dbReference>